<sequence length="116" mass="13207">MKLLATAALICVAYSSHASTRLDEHVFSPDHGIICDQRAGFCVDRYGISMAFTKEFLGQAAQDKMMNMINDVGAKNFDTSRYSFSNKVYCDSDQQACFTDRYQEQQQENYSQVLFK</sequence>
<reference evidence="2 3" key="1">
    <citation type="submission" date="2016-09" db="EMBL/GenBank/DDBJ databases">
        <title>Photobacterium proteolyticum sp. nov. a protease producing bacterium isolated from ocean sediments of Laizhou Bay.</title>
        <authorList>
            <person name="Li Y."/>
        </authorList>
    </citation>
    <scope>NUCLEOTIDE SEQUENCE [LARGE SCALE GENOMIC DNA]</scope>
    <source>
        <strain evidence="2 3">13-12</strain>
    </source>
</reference>
<comment type="caution">
    <text evidence="2">The sequence shown here is derived from an EMBL/GenBank/DDBJ whole genome shotgun (WGS) entry which is preliminary data.</text>
</comment>
<keyword evidence="1" id="KW-0732">Signal</keyword>
<dbReference type="OrthoDB" id="5815745at2"/>
<evidence type="ECO:0000313" key="2">
    <source>
        <dbReference type="EMBL" id="OLQ77790.1"/>
    </source>
</evidence>
<dbReference type="EMBL" id="MJIL01000060">
    <property type="protein sequence ID" value="OLQ77790.1"/>
    <property type="molecule type" value="Genomic_DNA"/>
</dbReference>
<dbReference type="AlphaFoldDB" id="A0A1Q9GSU2"/>
<evidence type="ECO:0000256" key="1">
    <source>
        <dbReference type="SAM" id="SignalP"/>
    </source>
</evidence>
<feature type="signal peptide" evidence="1">
    <location>
        <begin position="1"/>
        <end position="18"/>
    </location>
</feature>
<accession>A0A1Q9GSU2</accession>
<dbReference type="Proteomes" id="UP000186905">
    <property type="component" value="Unassembled WGS sequence"/>
</dbReference>
<name>A0A1Q9GSU2_9GAMM</name>
<dbReference type="STRING" id="1903952.BIT28_04890"/>
<gene>
    <name evidence="2" type="ORF">BIT28_04890</name>
</gene>
<keyword evidence="3" id="KW-1185">Reference proteome</keyword>
<organism evidence="2 3">
    <name type="scientific">Photobacterium proteolyticum</name>
    <dbReference type="NCBI Taxonomy" id="1903952"/>
    <lineage>
        <taxon>Bacteria</taxon>
        <taxon>Pseudomonadati</taxon>
        <taxon>Pseudomonadota</taxon>
        <taxon>Gammaproteobacteria</taxon>
        <taxon>Vibrionales</taxon>
        <taxon>Vibrionaceae</taxon>
        <taxon>Photobacterium</taxon>
    </lineage>
</organism>
<dbReference type="InterPro" id="IPR008617">
    <property type="entry name" value="Uncharacterised_YcgJ"/>
</dbReference>
<protein>
    <submittedName>
        <fullName evidence="2">Uncharacterized protein</fullName>
    </submittedName>
</protein>
<dbReference type="Pfam" id="PF05666">
    <property type="entry name" value="YcgJ"/>
    <property type="match status" value="1"/>
</dbReference>
<proteinExistence type="predicted"/>
<feature type="chain" id="PRO_5012751192" evidence="1">
    <location>
        <begin position="19"/>
        <end position="116"/>
    </location>
</feature>
<evidence type="ECO:0000313" key="3">
    <source>
        <dbReference type="Proteomes" id="UP000186905"/>
    </source>
</evidence>